<comment type="subcellular location">
    <subcellularLocation>
        <location evidence="1">Secreted</location>
    </subcellularLocation>
</comment>
<evidence type="ECO:0000256" key="2">
    <source>
        <dbReference type="ARBA" id="ARBA00022525"/>
    </source>
</evidence>
<dbReference type="SUPFAM" id="SSF103647">
    <property type="entry name" value="TSP type-3 repeat"/>
    <property type="match status" value="1"/>
</dbReference>
<keyword evidence="2" id="KW-0964">Secreted</keyword>
<dbReference type="Gene3D" id="2.60.40.10">
    <property type="entry name" value="Immunoglobulins"/>
    <property type="match status" value="2"/>
</dbReference>
<evidence type="ECO:0000256" key="8">
    <source>
        <dbReference type="SAM" id="SignalP"/>
    </source>
</evidence>
<gene>
    <name evidence="10" type="ORF">ESB04_12225</name>
</gene>
<dbReference type="InterPro" id="IPR013783">
    <property type="entry name" value="Ig-like_fold"/>
</dbReference>
<keyword evidence="5" id="KW-0106">Calcium</keyword>
<name>A0A4Q1BXF4_9BACT</name>
<dbReference type="PANTHER" id="PTHR11878">
    <property type="entry name" value="SODIUM/CALCIUM EXCHANGER"/>
    <property type="match status" value="1"/>
</dbReference>
<evidence type="ECO:0000313" key="11">
    <source>
        <dbReference type="Proteomes" id="UP000289455"/>
    </source>
</evidence>
<evidence type="ECO:0000256" key="4">
    <source>
        <dbReference type="ARBA" id="ARBA00022737"/>
    </source>
</evidence>
<dbReference type="InterPro" id="IPR051171">
    <property type="entry name" value="CaCA"/>
</dbReference>
<dbReference type="RefSeq" id="WP_205749512.1">
    <property type="nucleotide sequence ID" value="NZ_SDHY01000009.1"/>
</dbReference>
<dbReference type="Pfam" id="PF03160">
    <property type="entry name" value="Calx-beta"/>
    <property type="match status" value="1"/>
</dbReference>
<protein>
    <recommendedName>
        <fullName evidence="9">Calx-beta domain-containing protein</fullName>
    </recommendedName>
</protein>
<organism evidence="10 11">
    <name type="scientific">Aquirufa rosea</name>
    <dbReference type="NCBI Taxonomy" id="2509241"/>
    <lineage>
        <taxon>Bacteria</taxon>
        <taxon>Pseudomonadati</taxon>
        <taxon>Bacteroidota</taxon>
        <taxon>Cytophagia</taxon>
        <taxon>Cytophagales</taxon>
        <taxon>Flectobacillaceae</taxon>
        <taxon>Aquirufa</taxon>
    </lineage>
</organism>
<feature type="chain" id="PRO_5020350456" description="Calx-beta domain-containing protein" evidence="8">
    <location>
        <begin position="38"/>
        <end position="639"/>
    </location>
</feature>
<dbReference type="InterPro" id="IPR028974">
    <property type="entry name" value="TSP_type-3_rpt"/>
</dbReference>
<feature type="compositionally biased region" description="Basic and acidic residues" evidence="7">
    <location>
        <begin position="630"/>
        <end position="639"/>
    </location>
</feature>
<dbReference type="Gene3D" id="2.60.40.2030">
    <property type="match status" value="1"/>
</dbReference>
<dbReference type="EMBL" id="SDHY01000009">
    <property type="protein sequence ID" value="RXK46584.1"/>
    <property type="molecule type" value="Genomic_DNA"/>
</dbReference>
<keyword evidence="6" id="KW-0813">Transport</keyword>
<evidence type="ECO:0000256" key="7">
    <source>
        <dbReference type="SAM" id="MobiDB-lite"/>
    </source>
</evidence>
<feature type="domain" description="Calx-beta" evidence="9">
    <location>
        <begin position="180"/>
        <end position="277"/>
    </location>
</feature>
<dbReference type="SMART" id="SM00237">
    <property type="entry name" value="Calx_beta"/>
    <property type="match status" value="1"/>
</dbReference>
<feature type="region of interest" description="Disordered" evidence="7">
    <location>
        <begin position="582"/>
        <end position="639"/>
    </location>
</feature>
<comment type="caution">
    <text evidence="10">The sequence shown here is derived from an EMBL/GenBank/DDBJ whole genome shotgun (WGS) entry which is preliminary data.</text>
</comment>
<dbReference type="Pfam" id="PF05345">
    <property type="entry name" value="He_PIG"/>
    <property type="match status" value="1"/>
</dbReference>
<dbReference type="Pfam" id="PF18884">
    <property type="entry name" value="TSP3_bac"/>
    <property type="match status" value="3"/>
</dbReference>
<dbReference type="SUPFAM" id="SSF49313">
    <property type="entry name" value="Cadherin-like"/>
    <property type="match status" value="2"/>
</dbReference>
<keyword evidence="11" id="KW-1185">Reference proteome</keyword>
<proteinExistence type="predicted"/>
<keyword evidence="4" id="KW-0677">Repeat</keyword>
<sequence length="639" mass="66133">MQKSYPFFKESKKKSFFPRLLLLVTLFFSMAATPALAGYVSVSFNEGFIGDQNGNNKAQNAVAVSTTGITRFSFAQNSTGSTFQLQGNDLPGFVTFYDKNNVYHSIPGLMNWRETSGSTIRTMVFLPNPGTSETVTLNSGSYTINDTKAIGLTFNGQILNMSGGIITGNAATVSSMLTDLNAYLNSQPKLNITATLSVTENPSGTNAVATVTLSSAATVTTLVDYSTSGGTATNGSDYTNTSGTLTFAVGESSKTITVPILDDLIGENTETFNIVIANATNAAIVTNTTVVSILDNDAAPSGLTYNTPNVYYVGTTISSLDPTVNGSVVSYALTGTLPAGLSFDTSTGKITGTPTAAATTASFTVTATNNVGSTTSNTFTIEVRIAPPSSLTYNTPNSYTVNIAINSLDPSVTGTVTSYALTGTLPTGLTFNTSTGKITGTPTVVTATTSFTVTATNSSGSTTSNTFTITVSEIVDSDGDGVSDSQEAIDGTNPNDGCSYKPASQIFANTSTAWRNTDCDGDGTNNGTDSEPLNYCVGGAGGNPPSLGTSAYTIFGSNDCDGDGILNSVECAWGGPSCQDYDSDGIPNFQDPDSDNDGIPDSIEKNIDTDGDGIPNYLDLDSDNDGILDSTEKATDRDG</sequence>
<dbReference type="GO" id="GO:0030001">
    <property type="term" value="P:metal ion transport"/>
    <property type="evidence" value="ECO:0007669"/>
    <property type="project" value="TreeGrafter"/>
</dbReference>
<evidence type="ECO:0000313" key="10">
    <source>
        <dbReference type="EMBL" id="RXK46584.1"/>
    </source>
</evidence>
<dbReference type="PANTHER" id="PTHR11878:SF65">
    <property type="entry name" value="NA_CA-EXCHANGE PROTEIN, ISOFORM G"/>
    <property type="match status" value="1"/>
</dbReference>
<reference evidence="10 11" key="1">
    <citation type="submission" date="2019-01" db="EMBL/GenBank/DDBJ databases">
        <title>Cytophagaceae bacterium strain CAR-16.</title>
        <authorList>
            <person name="Chen W.-M."/>
        </authorList>
    </citation>
    <scope>NUCLEOTIDE SEQUENCE [LARGE SCALE GENOMIC DNA]</scope>
    <source>
        <strain evidence="10 11">CAR-16</strain>
    </source>
</reference>
<dbReference type="InterPro" id="IPR059100">
    <property type="entry name" value="TSP3_bac"/>
</dbReference>
<feature type="non-terminal residue" evidence="10">
    <location>
        <position position="639"/>
    </location>
</feature>
<evidence type="ECO:0000256" key="1">
    <source>
        <dbReference type="ARBA" id="ARBA00004613"/>
    </source>
</evidence>
<dbReference type="SUPFAM" id="SSF141072">
    <property type="entry name" value="CalX-like"/>
    <property type="match status" value="1"/>
</dbReference>
<feature type="signal peptide" evidence="8">
    <location>
        <begin position="1"/>
        <end position="37"/>
    </location>
</feature>
<dbReference type="InterPro" id="IPR015919">
    <property type="entry name" value="Cadherin-like_sf"/>
</dbReference>
<dbReference type="AlphaFoldDB" id="A0A4Q1BXF4"/>
<dbReference type="InterPro" id="IPR038081">
    <property type="entry name" value="CalX-like_sf"/>
</dbReference>
<dbReference type="InterPro" id="IPR003644">
    <property type="entry name" value="Calx_beta"/>
</dbReference>
<evidence type="ECO:0000256" key="3">
    <source>
        <dbReference type="ARBA" id="ARBA00022729"/>
    </source>
</evidence>
<keyword evidence="6" id="KW-0406">Ion transport</keyword>
<dbReference type="GO" id="GO:0016020">
    <property type="term" value="C:membrane"/>
    <property type="evidence" value="ECO:0007669"/>
    <property type="project" value="InterPro"/>
</dbReference>
<accession>A0A4Q1BXF4</accession>
<evidence type="ECO:0000259" key="9">
    <source>
        <dbReference type="SMART" id="SM00237"/>
    </source>
</evidence>
<dbReference type="GO" id="GO:0007154">
    <property type="term" value="P:cell communication"/>
    <property type="evidence" value="ECO:0007669"/>
    <property type="project" value="InterPro"/>
</dbReference>
<dbReference type="GO" id="GO:0005509">
    <property type="term" value="F:calcium ion binding"/>
    <property type="evidence" value="ECO:0007669"/>
    <property type="project" value="InterPro"/>
</dbReference>
<dbReference type="Proteomes" id="UP000289455">
    <property type="component" value="Unassembled WGS sequence"/>
</dbReference>
<evidence type="ECO:0000256" key="6">
    <source>
        <dbReference type="ARBA" id="ARBA00023065"/>
    </source>
</evidence>
<evidence type="ECO:0000256" key="5">
    <source>
        <dbReference type="ARBA" id="ARBA00022837"/>
    </source>
</evidence>
<keyword evidence="3 8" id="KW-0732">Signal</keyword>